<sequence length="94" mass="10317">MDQMLAFRRVTRSILVSAIMVGSGLTQLSADERDDPSCADYDRRLFAAIESAGLENYVEPSLLFEASLAVLDARHLCGTDEAAGLQAYKNLYID</sequence>
<evidence type="ECO:0000313" key="1">
    <source>
        <dbReference type="EMBL" id="RXF72972.1"/>
    </source>
</evidence>
<name>A0A4V1KJ51_9HYPH</name>
<gene>
    <name evidence="1" type="ORF">EK403_12585</name>
</gene>
<dbReference type="EMBL" id="RYFI01000011">
    <property type="protein sequence ID" value="RXF72972.1"/>
    <property type="molecule type" value="Genomic_DNA"/>
</dbReference>
<dbReference type="RefSeq" id="WP_128777832.1">
    <property type="nucleotide sequence ID" value="NZ_RYFI01000011.1"/>
</dbReference>
<keyword evidence="2" id="KW-1185">Reference proteome</keyword>
<protein>
    <submittedName>
        <fullName evidence="1">Uncharacterized protein</fullName>
    </submittedName>
</protein>
<reference evidence="1 2" key="1">
    <citation type="submission" date="2018-12" db="EMBL/GenBank/DDBJ databases">
        <title>bacterium Hansschlegelia zhihuaiae S113.</title>
        <authorList>
            <person name="He J."/>
        </authorList>
    </citation>
    <scope>NUCLEOTIDE SEQUENCE [LARGE SCALE GENOMIC DNA]</scope>
    <source>
        <strain evidence="1 2">S 113</strain>
    </source>
</reference>
<proteinExistence type="predicted"/>
<comment type="caution">
    <text evidence="1">The sequence shown here is derived from an EMBL/GenBank/DDBJ whole genome shotgun (WGS) entry which is preliminary data.</text>
</comment>
<dbReference type="Proteomes" id="UP000289708">
    <property type="component" value="Unassembled WGS sequence"/>
</dbReference>
<accession>A0A4V1KJ51</accession>
<organism evidence="1 2">
    <name type="scientific">Hansschlegelia zhihuaiae</name>
    <dbReference type="NCBI Taxonomy" id="405005"/>
    <lineage>
        <taxon>Bacteria</taxon>
        <taxon>Pseudomonadati</taxon>
        <taxon>Pseudomonadota</taxon>
        <taxon>Alphaproteobacteria</taxon>
        <taxon>Hyphomicrobiales</taxon>
        <taxon>Methylopilaceae</taxon>
        <taxon>Hansschlegelia</taxon>
    </lineage>
</organism>
<dbReference type="AlphaFoldDB" id="A0A4V1KJ51"/>
<evidence type="ECO:0000313" key="2">
    <source>
        <dbReference type="Proteomes" id="UP000289708"/>
    </source>
</evidence>